<dbReference type="RefSeq" id="WP_123265044.1">
    <property type="nucleotide sequence ID" value="NZ_RJUG01000002.1"/>
</dbReference>
<evidence type="ECO:0000313" key="1">
    <source>
        <dbReference type="EMBL" id="ROI09791.1"/>
    </source>
</evidence>
<gene>
    <name evidence="1" type="ORF">EGI11_03265</name>
</gene>
<reference evidence="2" key="1">
    <citation type="submission" date="2018-11" db="EMBL/GenBank/DDBJ databases">
        <title>Proposal to divide the Flavobacteriaceae and reorganize its genera based on Amino Acid Identity values calculated from whole genome sequences.</title>
        <authorList>
            <person name="Nicholson A.C."/>
            <person name="Gulvik C.A."/>
            <person name="Whitney A.M."/>
            <person name="Humrighouse B.W."/>
            <person name="Bell M."/>
            <person name="Holmes B."/>
            <person name="Steigerwalt A."/>
            <person name="Villarma A."/>
            <person name="Sheth M."/>
            <person name="Batra D."/>
            <person name="Pryor J."/>
            <person name="Bernardet J.-F."/>
            <person name="Hugo C."/>
            <person name="Kampfer P."/>
            <person name="Newman J."/>
            <person name="Mcquiston J.R."/>
        </authorList>
    </citation>
    <scope>NUCLEOTIDE SEQUENCE [LARGE SCALE GENOMIC DNA]</scope>
    <source>
        <strain evidence="2">H3056</strain>
    </source>
</reference>
<organism evidence="1 2">
    <name type="scientific">Kaistella daneshvariae</name>
    <dbReference type="NCBI Taxonomy" id="2487074"/>
    <lineage>
        <taxon>Bacteria</taxon>
        <taxon>Pseudomonadati</taxon>
        <taxon>Bacteroidota</taxon>
        <taxon>Flavobacteriia</taxon>
        <taxon>Flavobacteriales</taxon>
        <taxon>Weeksellaceae</taxon>
        <taxon>Chryseobacterium group</taxon>
        <taxon>Kaistella</taxon>
    </lineage>
</organism>
<proteinExistence type="predicted"/>
<name>A0A3N0WYP5_9FLAO</name>
<dbReference type="EMBL" id="RJUG01000002">
    <property type="protein sequence ID" value="ROI09791.1"/>
    <property type="molecule type" value="Genomic_DNA"/>
</dbReference>
<evidence type="ECO:0000313" key="2">
    <source>
        <dbReference type="Proteomes" id="UP000270224"/>
    </source>
</evidence>
<comment type="caution">
    <text evidence="1">The sequence shown here is derived from an EMBL/GenBank/DDBJ whole genome shotgun (WGS) entry which is preliminary data.</text>
</comment>
<dbReference type="OrthoDB" id="1451180at2"/>
<protein>
    <submittedName>
        <fullName evidence="1">Uncharacterized protein</fullName>
    </submittedName>
</protein>
<sequence>MSKKVQEYFANNPEEEKVFSTTDGFLFKQEMYATAHAATITDKEVTKHVNKAGKIAAAALVAEVPVSTVTTEGDEVRTKDETVEVPTITDSPTEVEGKAEVITEAATTQVEAVKDAAAPKAAAPKKATTKKK</sequence>
<reference evidence="2" key="2">
    <citation type="submission" date="2018-11" db="EMBL/GenBank/DDBJ databases">
        <title>Proposal to divide the Flavobacteriaceae and reorganize its genera based on Amino Acid Identity values calculated from whole genome sequences.</title>
        <authorList>
            <person name="Nicholson A.C."/>
            <person name="Gulvik C.A."/>
            <person name="Whitney A.M."/>
            <person name="Humrighouse B.W."/>
            <person name="Bell M."/>
            <person name="Holmens B."/>
            <person name="Steigerwalt A."/>
            <person name="Villarma A."/>
            <person name="Sheth M."/>
            <person name="Batra D."/>
            <person name="Pryor J."/>
            <person name="Bernardet J.-F."/>
            <person name="Hugo C."/>
            <person name="Kampfer P."/>
            <person name="Newman J."/>
            <person name="Mcquiston J.R."/>
        </authorList>
    </citation>
    <scope>NUCLEOTIDE SEQUENCE [LARGE SCALE GENOMIC DNA]</scope>
    <source>
        <strain evidence="2">H3056</strain>
    </source>
</reference>
<dbReference type="Proteomes" id="UP000270224">
    <property type="component" value="Unassembled WGS sequence"/>
</dbReference>
<dbReference type="AlphaFoldDB" id="A0A3N0WYP5"/>
<accession>A0A3N0WYP5</accession>